<dbReference type="Proteomes" id="UP000002071">
    <property type="component" value="Chromosome"/>
</dbReference>
<dbReference type="PANTHER" id="PTHR40469">
    <property type="entry name" value="SECRETED GLYCOSYL HYDROLASE"/>
    <property type="match status" value="1"/>
</dbReference>
<dbReference type="AlphaFoldDB" id="C7NUB9"/>
<dbReference type="RefSeq" id="WP_015788593.1">
    <property type="nucleotide sequence ID" value="NC_013158.1"/>
</dbReference>
<dbReference type="GO" id="GO:0016787">
    <property type="term" value="F:hydrolase activity"/>
    <property type="evidence" value="ECO:0007669"/>
    <property type="project" value="UniProtKB-KW"/>
</dbReference>
<protein>
    <submittedName>
        <fullName evidence="2">Secreted glycosyl hydrolase</fullName>
    </submittedName>
</protein>
<feature type="domain" description="ThuA-like" evidence="1">
    <location>
        <begin position="8"/>
        <end position="219"/>
    </location>
</feature>
<accession>C7NUB9</accession>
<keyword evidence="2" id="KW-0378">Hydrolase</keyword>
<dbReference type="Pfam" id="PF06283">
    <property type="entry name" value="ThuA"/>
    <property type="match status" value="1"/>
</dbReference>
<dbReference type="STRING" id="519442.Huta_0831"/>
<dbReference type="SUPFAM" id="SSF52317">
    <property type="entry name" value="Class I glutamine amidotransferase-like"/>
    <property type="match status" value="1"/>
</dbReference>
<keyword evidence="3" id="KW-1185">Reference proteome</keyword>
<evidence type="ECO:0000313" key="3">
    <source>
        <dbReference type="Proteomes" id="UP000002071"/>
    </source>
</evidence>
<sequence>MTQNLQALLLGGTAFPFHDIEELGPHIEAALAAEGIDAETTTDREELAALPDSEYDVCIDYTTDSEMTDAQLSGLLEFVESGGGYAGVHGAAALTTTVPEDPDDVVGEREEPNPELEALIGGRFIQHPEPQAFDVRIVDSHHPITINRSDFQAYDEPYEVVTDDVRVLARMDHPDLGDMPVAWVQSYGDGRSFYTALGHFRSAFEGDSRALLGAGVRWAGGRA</sequence>
<proteinExistence type="predicted"/>
<dbReference type="GeneID" id="8383104"/>
<dbReference type="KEGG" id="hut:Huta_0831"/>
<dbReference type="OrthoDB" id="307450at2157"/>
<name>C7NUB9_HALUD</name>
<dbReference type="PANTHER" id="PTHR40469:SF2">
    <property type="entry name" value="GALACTOSE-BINDING DOMAIN-LIKE SUPERFAMILY PROTEIN"/>
    <property type="match status" value="1"/>
</dbReference>
<dbReference type="Gene3D" id="3.40.50.880">
    <property type="match status" value="1"/>
</dbReference>
<gene>
    <name evidence="2" type="ordered locus">Huta_0831</name>
</gene>
<dbReference type="InterPro" id="IPR029062">
    <property type="entry name" value="Class_I_gatase-like"/>
</dbReference>
<evidence type="ECO:0000313" key="2">
    <source>
        <dbReference type="EMBL" id="ACV11016.1"/>
    </source>
</evidence>
<dbReference type="HOGENOM" id="CLU_100195_0_0_2"/>
<dbReference type="InterPro" id="IPR029010">
    <property type="entry name" value="ThuA-like"/>
</dbReference>
<reference evidence="2 3" key="1">
    <citation type="journal article" date="2009" name="Stand. Genomic Sci.">
        <title>Complete genome sequence of Halorhabdus utahensis type strain (AX-2).</title>
        <authorList>
            <person name="Anderson I."/>
            <person name="Tindall B.J."/>
            <person name="Pomrenke H."/>
            <person name="Goker M."/>
            <person name="Lapidus A."/>
            <person name="Nolan M."/>
            <person name="Copeland A."/>
            <person name="Glavina Del Rio T."/>
            <person name="Chen F."/>
            <person name="Tice H."/>
            <person name="Cheng J.F."/>
            <person name="Lucas S."/>
            <person name="Chertkov O."/>
            <person name="Bruce D."/>
            <person name="Brettin T."/>
            <person name="Detter J.C."/>
            <person name="Han C."/>
            <person name="Goodwin L."/>
            <person name="Land M."/>
            <person name="Hauser L."/>
            <person name="Chang Y.J."/>
            <person name="Jeffries C.D."/>
            <person name="Pitluck S."/>
            <person name="Pati A."/>
            <person name="Mavromatis K."/>
            <person name="Ivanova N."/>
            <person name="Ovchinnikova G."/>
            <person name="Chen A."/>
            <person name="Palaniappan K."/>
            <person name="Chain P."/>
            <person name="Rohde M."/>
            <person name="Bristow J."/>
            <person name="Eisen J.A."/>
            <person name="Markowitz V."/>
            <person name="Hugenholtz P."/>
            <person name="Kyrpides N.C."/>
            <person name="Klenk H.P."/>
        </authorList>
    </citation>
    <scope>NUCLEOTIDE SEQUENCE [LARGE SCALE GENOMIC DNA]</scope>
    <source>
        <strain evidence="3">DSM 12940 / JCM 11049 / AX-2</strain>
    </source>
</reference>
<organism evidence="2 3">
    <name type="scientific">Halorhabdus utahensis (strain DSM 12940 / JCM 11049 / AX-2)</name>
    <dbReference type="NCBI Taxonomy" id="519442"/>
    <lineage>
        <taxon>Archaea</taxon>
        <taxon>Methanobacteriati</taxon>
        <taxon>Methanobacteriota</taxon>
        <taxon>Stenosarchaea group</taxon>
        <taxon>Halobacteria</taxon>
        <taxon>Halobacteriales</taxon>
        <taxon>Haloarculaceae</taxon>
        <taxon>Halorhabdus</taxon>
    </lineage>
</organism>
<evidence type="ECO:0000259" key="1">
    <source>
        <dbReference type="Pfam" id="PF06283"/>
    </source>
</evidence>
<dbReference type="eggNOG" id="arCOG10292">
    <property type="taxonomic scope" value="Archaea"/>
</dbReference>
<dbReference type="EMBL" id="CP001687">
    <property type="protein sequence ID" value="ACV11016.1"/>
    <property type="molecule type" value="Genomic_DNA"/>
</dbReference>